<dbReference type="PANTHER" id="PTHR45962:SF1">
    <property type="entry name" value="N-FATTY-ACYL-AMINO ACID SYNTHASE_HYDROLASE PM20D1"/>
    <property type="match status" value="1"/>
</dbReference>
<dbReference type="InParanoid" id="Q02AW5"/>
<gene>
    <name evidence="7" type="ordered locus">Acid_0802</name>
</gene>
<dbReference type="InterPro" id="IPR011650">
    <property type="entry name" value="Peptidase_M20_dimer"/>
</dbReference>
<keyword evidence="5" id="KW-0862">Zinc</keyword>
<dbReference type="EMBL" id="CP000473">
    <property type="protein sequence ID" value="ABJ81801.1"/>
    <property type="molecule type" value="Genomic_DNA"/>
</dbReference>
<dbReference type="KEGG" id="sus:Acid_0802"/>
<keyword evidence="3" id="KW-0479">Metal-binding</keyword>
<accession>Q02AW5</accession>
<dbReference type="PROSITE" id="PS00759">
    <property type="entry name" value="ARGE_DAPE_CPG2_2"/>
    <property type="match status" value="1"/>
</dbReference>
<dbReference type="OrthoDB" id="9792335at2"/>
<dbReference type="InterPro" id="IPR036264">
    <property type="entry name" value="Bact_exopeptidase_dim_dom"/>
</dbReference>
<sequence length="456" mass="49703" precursor="true">MRLFAALLVLLPLHAQTSDQRLAREIFKQLIEINTTDSSGDNTRAAEAMAARFRAAGFPAADVQVLAPVPRKGNLVVRLHGTGTGRPILFLGHLDVVEARRSDWPWDPFEFREQEGYFYGRGTSDMKGDDATLVAAFLRMKRENFQPSRDLILALTSDEEGGPANGVDWLVTQHRALIDAQFCINTDAGGGHIKNGKHVYMAMQAAEKVFLSFKLEVTNNGGHSSLPVKDNAIYHLADGLSRLSKFDFPVRLFDVTRAAFERSANVYGGQLGADLKTMVQNPADPAAVARLSAIPFYNAQMRTTCVATMLSGGHAENALPAVATAVVNCRLLPIDNAADVKRTLQQVLADPKIQLDEMKEPVITPYKPIDPDVMAAVAASTARLWPGLPVVPTMDTGASDGIYLIRAGIPTYGVSGIFGDEDDVRAHGRNERILVQSFDQGVDFIYDLATRLARSN</sequence>
<dbReference type="GO" id="GO:0006508">
    <property type="term" value="P:proteolysis"/>
    <property type="evidence" value="ECO:0007669"/>
    <property type="project" value="UniProtKB-KW"/>
</dbReference>
<dbReference type="Gene3D" id="3.40.630.10">
    <property type="entry name" value="Zn peptidases"/>
    <property type="match status" value="1"/>
</dbReference>
<evidence type="ECO:0000256" key="1">
    <source>
        <dbReference type="ARBA" id="ARBA00006247"/>
    </source>
</evidence>
<protein>
    <submittedName>
        <fullName evidence="7">Peptidase M20</fullName>
    </submittedName>
</protein>
<organism evidence="7">
    <name type="scientific">Solibacter usitatus (strain Ellin6076)</name>
    <dbReference type="NCBI Taxonomy" id="234267"/>
    <lineage>
        <taxon>Bacteria</taxon>
        <taxon>Pseudomonadati</taxon>
        <taxon>Acidobacteriota</taxon>
        <taxon>Terriglobia</taxon>
        <taxon>Bryobacterales</taxon>
        <taxon>Solibacteraceae</taxon>
        <taxon>Candidatus Solibacter</taxon>
    </lineage>
</organism>
<dbReference type="AlphaFoldDB" id="Q02AW5"/>
<reference evidence="7" key="1">
    <citation type="submission" date="2006-10" db="EMBL/GenBank/DDBJ databases">
        <title>Complete sequence of Solibacter usitatus Ellin6076.</title>
        <authorList>
            <consortium name="US DOE Joint Genome Institute"/>
            <person name="Copeland A."/>
            <person name="Lucas S."/>
            <person name="Lapidus A."/>
            <person name="Barry K."/>
            <person name="Detter J.C."/>
            <person name="Glavina del Rio T."/>
            <person name="Hammon N."/>
            <person name="Israni S."/>
            <person name="Dalin E."/>
            <person name="Tice H."/>
            <person name="Pitluck S."/>
            <person name="Thompson L.S."/>
            <person name="Brettin T."/>
            <person name="Bruce D."/>
            <person name="Han C."/>
            <person name="Tapia R."/>
            <person name="Gilna P."/>
            <person name="Schmutz J."/>
            <person name="Larimer F."/>
            <person name="Land M."/>
            <person name="Hauser L."/>
            <person name="Kyrpides N."/>
            <person name="Mikhailova N."/>
            <person name="Janssen P.H."/>
            <person name="Kuske C.R."/>
            <person name="Richardson P."/>
        </authorList>
    </citation>
    <scope>NUCLEOTIDE SEQUENCE</scope>
    <source>
        <strain evidence="7">Ellin6076</strain>
    </source>
</reference>
<evidence type="ECO:0000256" key="5">
    <source>
        <dbReference type="ARBA" id="ARBA00022833"/>
    </source>
</evidence>
<name>Q02AW5_SOLUE</name>
<dbReference type="HOGENOM" id="CLU_021802_11_2_0"/>
<dbReference type="InterPro" id="IPR047177">
    <property type="entry name" value="Pept_M20A"/>
</dbReference>
<keyword evidence="4" id="KW-0378">Hydrolase</keyword>
<dbReference type="SUPFAM" id="SSF53187">
    <property type="entry name" value="Zn-dependent exopeptidases"/>
    <property type="match status" value="1"/>
</dbReference>
<dbReference type="Gene3D" id="3.30.70.360">
    <property type="match status" value="1"/>
</dbReference>
<dbReference type="GO" id="GO:0008233">
    <property type="term" value="F:peptidase activity"/>
    <property type="evidence" value="ECO:0007669"/>
    <property type="project" value="UniProtKB-KW"/>
</dbReference>
<dbReference type="GO" id="GO:0046872">
    <property type="term" value="F:metal ion binding"/>
    <property type="evidence" value="ECO:0007669"/>
    <property type="project" value="UniProtKB-KW"/>
</dbReference>
<dbReference type="PANTHER" id="PTHR45962">
    <property type="entry name" value="N-FATTY-ACYL-AMINO ACID SYNTHASE/HYDROLASE PM20D1"/>
    <property type="match status" value="1"/>
</dbReference>
<evidence type="ECO:0000256" key="4">
    <source>
        <dbReference type="ARBA" id="ARBA00022801"/>
    </source>
</evidence>
<feature type="domain" description="Peptidase M20 dimerisation" evidence="6">
    <location>
        <begin position="207"/>
        <end position="352"/>
    </location>
</feature>
<comment type="similarity">
    <text evidence="1">Belongs to the peptidase M20A family.</text>
</comment>
<dbReference type="Gene3D" id="1.10.150.900">
    <property type="match status" value="1"/>
</dbReference>
<dbReference type="eggNOG" id="COG0624">
    <property type="taxonomic scope" value="Bacteria"/>
</dbReference>
<evidence type="ECO:0000256" key="2">
    <source>
        <dbReference type="ARBA" id="ARBA00022670"/>
    </source>
</evidence>
<dbReference type="Pfam" id="PF01546">
    <property type="entry name" value="Peptidase_M20"/>
    <property type="match status" value="1"/>
</dbReference>
<dbReference type="Pfam" id="PF07687">
    <property type="entry name" value="M20_dimer"/>
    <property type="match status" value="1"/>
</dbReference>
<dbReference type="STRING" id="234267.Acid_0802"/>
<proteinExistence type="inferred from homology"/>
<dbReference type="InterPro" id="IPR001261">
    <property type="entry name" value="ArgE/DapE_CS"/>
</dbReference>
<evidence type="ECO:0000256" key="3">
    <source>
        <dbReference type="ARBA" id="ARBA00022723"/>
    </source>
</evidence>
<evidence type="ECO:0000313" key="7">
    <source>
        <dbReference type="EMBL" id="ABJ81801.1"/>
    </source>
</evidence>
<dbReference type="SUPFAM" id="SSF55031">
    <property type="entry name" value="Bacterial exopeptidase dimerisation domain"/>
    <property type="match status" value="1"/>
</dbReference>
<dbReference type="NCBIfam" id="NF006596">
    <property type="entry name" value="PRK09133.1"/>
    <property type="match status" value="1"/>
</dbReference>
<evidence type="ECO:0000259" key="6">
    <source>
        <dbReference type="Pfam" id="PF07687"/>
    </source>
</evidence>
<keyword evidence="2" id="KW-0645">Protease</keyword>
<dbReference type="PROSITE" id="PS00758">
    <property type="entry name" value="ARGE_DAPE_CPG2_1"/>
    <property type="match status" value="1"/>
</dbReference>
<dbReference type="InterPro" id="IPR002933">
    <property type="entry name" value="Peptidase_M20"/>
</dbReference>